<sequence length="123" mass="12379">MATCGGMARSRAFTASEGLTVSHCIPARSPSPSTTASSAPAADPANWSSNPMEGHAAPLSPASACPPLKPAGTSALSPTTTAGTTCPPSFPNSATTPPTMKSASSEDSSNDHHRPHHPPHPDR</sequence>
<protein>
    <submittedName>
        <fullName evidence="2">DNA methylase N-4/N-6 domain-containing protein</fullName>
    </submittedName>
</protein>
<feature type="region of interest" description="Disordered" evidence="1">
    <location>
        <begin position="15"/>
        <end position="123"/>
    </location>
</feature>
<organism evidence="2">
    <name type="scientific">uncultured marine virus</name>
    <dbReference type="NCBI Taxonomy" id="186617"/>
    <lineage>
        <taxon>Viruses</taxon>
        <taxon>environmental samples</taxon>
    </lineage>
</organism>
<keyword evidence="2" id="KW-0808">Transferase</keyword>
<accession>A0A0F7L8B0</accession>
<keyword evidence="2" id="KW-0489">Methyltransferase</keyword>
<proteinExistence type="predicted"/>
<feature type="compositionally biased region" description="Polar residues" evidence="1">
    <location>
        <begin position="74"/>
        <end position="107"/>
    </location>
</feature>
<feature type="compositionally biased region" description="Basic residues" evidence="1">
    <location>
        <begin position="113"/>
        <end position="123"/>
    </location>
</feature>
<name>A0A0F7L8B0_9VIRU</name>
<feature type="compositionally biased region" description="Low complexity" evidence="1">
    <location>
        <begin position="26"/>
        <end position="66"/>
    </location>
</feature>
<dbReference type="GO" id="GO:0032259">
    <property type="term" value="P:methylation"/>
    <property type="evidence" value="ECO:0007669"/>
    <property type="project" value="UniProtKB-KW"/>
</dbReference>
<evidence type="ECO:0000256" key="1">
    <source>
        <dbReference type="SAM" id="MobiDB-lite"/>
    </source>
</evidence>
<evidence type="ECO:0000313" key="2">
    <source>
        <dbReference type="EMBL" id="AKH47231.1"/>
    </source>
</evidence>
<dbReference type="GO" id="GO:0008168">
    <property type="term" value="F:methyltransferase activity"/>
    <property type="evidence" value="ECO:0007669"/>
    <property type="project" value="UniProtKB-KW"/>
</dbReference>
<reference evidence="2" key="1">
    <citation type="journal article" date="2015" name="Front. Microbiol.">
        <title>Combining genomic sequencing methods to explore viral diversity and reveal potential virus-host interactions.</title>
        <authorList>
            <person name="Chow C.E."/>
            <person name="Winget D.M."/>
            <person name="White R.A.III."/>
            <person name="Hallam S.J."/>
            <person name="Suttle C.A."/>
        </authorList>
    </citation>
    <scope>NUCLEOTIDE SEQUENCE</scope>
    <source>
        <strain evidence="2">Anoxic2_5</strain>
    </source>
</reference>
<dbReference type="EMBL" id="KR029589">
    <property type="protein sequence ID" value="AKH47231.1"/>
    <property type="molecule type" value="Genomic_DNA"/>
</dbReference>
<reference evidence="2" key="2">
    <citation type="submission" date="2015-03" db="EMBL/GenBank/DDBJ databases">
        <authorList>
            <person name="Chow C.-E.T."/>
            <person name="Winget D.M."/>
            <person name="White R.A.III."/>
            <person name="Hallam S.J."/>
            <person name="Suttle C.A."/>
        </authorList>
    </citation>
    <scope>NUCLEOTIDE SEQUENCE</scope>
    <source>
        <strain evidence="2">Anoxic2_5</strain>
    </source>
</reference>